<keyword evidence="1" id="KW-0732">Signal</keyword>
<dbReference type="AlphaFoldDB" id="A0A3A3FME2"/>
<evidence type="ECO:0000313" key="2">
    <source>
        <dbReference type="EMBL" id="RJF97166.1"/>
    </source>
</evidence>
<protein>
    <recommendedName>
        <fullName evidence="4">Protein TonB</fullName>
    </recommendedName>
</protein>
<evidence type="ECO:0000256" key="1">
    <source>
        <dbReference type="SAM" id="SignalP"/>
    </source>
</evidence>
<dbReference type="EMBL" id="QYUO01000001">
    <property type="protein sequence ID" value="RJF97166.1"/>
    <property type="molecule type" value="Genomic_DNA"/>
</dbReference>
<gene>
    <name evidence="2" type="ORF">D3871_00420</name>
</gene>
<evidence type="ECO:0000313" key="3">
    <source>
        <dbReference type="Proteomes" id="UP000265955"/>
    </source>
</evidence>
<proteinExistence type="predicted"/>
<feature type="chain" id="PRO_5017334272" description="Protein TonB" evidence="1">
    <location>
        <begin position="23"/>
        <end position="163"/>
    </location>
</feature>
<name>A0A3A3FME2_9BURK</name>
<keyword evidence="3" id="KW-1185">Reference proteome</keyword>
<sequence length="163" mass="18067">MQTRILTLLAVAMLAGCATRNADTPVDRSARKPGQVEKVATYPDATSTENTVDGYKRDLAQRISQVNSTKVYTGRPQALLRSVIVVRYAVDASGQLVRSEIMRSNRDKENEATALASLRTAAPFPKPAAHLIRHGKLELSETWLFNNDGRFQLRTIAQPQMDQ</sequence>
<dbReference type="SUPFAM" id="SSF74653">
    <property type="entry name" value="TolA/TonB C-terminal domain"/>
    <property type="match status" value="1"/>
</dbReference>
<evidence type="ECO:0008006" key="4">
    <source>
        <dbReference type="Google" id="ProtNLM"/>
    </source>
</evidence>
<organism evidence="2 3">
    <name type="scientific">Noviherbaspirillum saxi</name>
    <dbReference type="NCBI Taxonomy" id="2320863"/>
    <lineage>
        <taxon>Bacteria</taxon>
        <taxon>Pseudomonadati</taxon>
        <taxon>Pseudomonadota</taxon>
        <taxon>Betaproteobacteria</taxon>
        <taxon>Burkholderiales</taxon>
        <taxon>Oxalobacteraceae</taxon>
        <taxon>Noviherbaspirillum</taxon>
    </lineage>
</organism>
<comment type="caution">
    <text evidence="2">The sequence shown here is derived from an EMBL/GenBank/DDBJ whole genome shotgun (WGS) entry which is preliminary data.</text>
</comment>
<dbReference type="RefSeq" id="WP_119767118.1">
    <property type="nucleotide sequence ID" value="NZ_QYUO01000001.1"/>
</dbReference>
<accession>A0A3A3FME2</accession>
<dbReference type="Gene3D" id="3.30.1150.10">
    <property type="match status" value="1"/>
</dbReference>
<dbReference type="OrthoDB" id="8758366at2"/>
<feature type="signal peptide" evidence="1">
    <location>
        <begin position="1"/>
        <end position="22"/>
    </location>
</feature>
<reference evidence="3" key="1">
    <citation type="submission" date="2018-09" db="EMBL/GenBank/DDBJ databases">
        <authorList>
            <person name="Zhu H."/>
        </authorList>
    </citation>
    <scope>NUCLEOTIDE SEQUENCE [LARGE SCALE GENOMIC DNA]</scope>
    <source>
        <strain evidence="3">K1R23-30</strain>
    </source>
</reference>
<dbReference type="Proteomes" id="UP000265955">
    <property type="component" value="Unassembled WGS sequence"/>
</dbReference>
<dbReference type="PROSITE" id="PS51257">
    <property type="entry name" value="PROKAR_LIPOPROTEIN"/>
    <property type="match status" value="1"/>
</dbReference>